<evidence type="ECO:0000256" key="3">
    <source>
        <dbReference type="ARBA" id="ARBA00012356"/>
    </source>
</evidence>
<reference evidence="16" key="1">
    <citation type="submission" date="2020-07" db="EMBL/GenBank/DDBJ databases">
        <title>Complete genome sequencing of Coprobacter sp. strain 2CBH44.</title>
        <authorList>
            <person name="Sakamoto M."/>
            <person name="Murakami T."/>
            <person name="Mori H."/>
        </authorList>
    </citation>
    <scope>NUCLEOTIDE SEQUENCE [LARGE SCALE GENOMIC DNA]</scope>
    <source>
        <strain evidence="16">2CBH44</strain>
    </source>
</reference>
<evidence type="ECO:0000256" key="9">
    <source>
        <dbReference type="ARBA" id="ARBA00023160"/>
    </source>
</evidence>
<evidence type="ECO:0000256" key="8">
    <source>
        <dbReference type="ARBA" id="ARBA00023098"/>
    </source>
</evidence>
<evidence type="ECO:0000256" key="4">
    <source>
        <dbReference type="ARBA" id="ARBA00014657"/>
    </source>
</evidence>
<evidence type="ECO:0000256" key="2">
    <source>
        <dbReference type="ARBA" id="ARBA00008467"/>
    </source>
</evidence>
<evidence type="ECO:0000256" key="1">
    <source>
        <dbReference type="ARBA" id="ARBA00005194"/>
    </source>
</evidence>
<dbReference type="SUPFAM" id="SSF53901">
    <property type="entry name" value="Thiolase-like"/>
    <property type="match status" value="2"/>
</dbReference>
<keyword evidence="7" id="KW-0276">Fatty acid metabolism</keyword>
<evidence type="ECO:0000256" key="7">
    <source>
        <dbReference type="ARBA" id="ARBA00022832"/>
    </source>
</evidence>
<dbReference type="Pfam" id="PF00109">
    <property type="entry name" value="ketoacyl-synt"/>
    <property type="match status" value="1"/>
</dbReference>
<comment type="catalytic activity">
    <reaction evidence="11">
        <text>(9Z)-hexadecenoyl-[ACP] + malonyl-[ACP] + H(+) = 3-oxo-(11Z)-octadecenoyl-[ACP] + holo-[ACP] + CO2</text>
        <dbReference type="Rhea" id="RHEA:55040"/>
        <dbReference type="Rhea" id="RHEA-COMP:9623"/>
        <dbReference type="Rhea" id="RHEA-COMP:9685"/>
        <dbReference type="Rhea" id="RHEA-COMP:10800"/>
        <dbReference type="Rhea" id="RHEA-COMP:14074"/>
        <dbReference type="ChEBI" id="CHEBI:15378"/>
        <dbReference type="ChEBI" id="CHEBI:16526"/>
        <dbReference type="ChEBI" id="CHEBI:64479"/>
        <dbReference type="ChEBI" id="CHEBI:78449"/>
        <dbReference type="ChEBI" id="CHEBI:83989"/>
        <dbReference type="ChEBI" id="CHEBI:138538"/>
        <dbReference type="EC" id="2.3.1.179"/>
    </reaction>
</comment>
<name>A0A7G1HWT9_9BACT</name>
<dbReference type="Proteomes" id="UP000594042">
    <property type="component" value="Chromosome"/>
</dbReference>
<dbReference type="PROSITE" id="PS00606">
    <property type="entry name" value="KS3_1"/>
    <property type="match status" value="1"/>
</dbReference>
<dbReference type="PIRSF" id="PIRSF000447">
    <property type="entry name" value="KAS_II"/>
    <property type="match status" value="1"/>
</dbReference>
<dbReference type="EMBL" id="AP023322">
    <property type="protein sequence ID" value="BCI64060.1"/>
    <property type="molecule type" value="Genomic_DNA"/>
</dbReference>
<dbReference type="InterPro" id="IPR014031">
    <property type="entry name" value="Ketoacyl_synth_C"/>
</dbReference>
<comment type="catalytic activity">
    <reaction evidence="11">
        <text>a fatty acyl-[ACP] + malonyl-[ACP] + H(+) = a 3-oxoacyl-[ACP] + holo-[ACP] + CO2</text>
        <dbReference type="Rhea" id="RHEA:22836"/>
        <dbReference type="Rhea" id="RHEA-COMP:9623"/>
        <dbReference type="Rhea" id="RHEA-COMP:9685"/>
        <dbReference type="Rhea" id="RHEA-COMP:9916"/>
        <dbReference type="Rhea" id="RHEA-COMP:14125"/>
        <dbReference type="ChEBI" id="CHEBI:15378"/>
        <dbReference type="ChEBI" id="CHEBI:16526"/>
        <dbReference type="ChEBI" id="CHEBI:64479"/>
        <dbReference type="ChEBI" id="CHEBI:78449"/>
        <dbReference type="ChEBI" id="CHEBI:78776"/>
        <dbReference type="ChEBI" id="CHEBI:138651"/>
    </reaction>
</comment>
<evidence type="ECO:0000256" key="12">
    <source>
        <dbReference type="PIRSR" id="PIRSR000447-1"/>
    </source>
</evidence>
<feature type="active site" description="For beta-ketoacyl synthase activity" evidence="12">
    <location>
        <position position="166"/>
    </location>
</feature>
<dbReference type="InterPro" id="IPR018201">
    <property type="entry name" value="Ketoacyl_synth_AS"/>
</dbReference>
<dbReference type="InterPro" id="IPR016039">
    <property type="entry name" value="Thiolase-like"/>
</dbReference>
<evidence type="ECO:0000256" key="5">
    <source>
        <dbReference type="ARBA" id="ARBA00022516"/>
    </source>
</evidence>
<feature type="domain" description="Ketosynthase family 3 (KS3)" evidence="14">
    <location>
        <begin position="3"/>
        <end position="417"/>
    </location>
</feature>
<proteinExistence type="inferred from homology"/>
<keyword evidence="5 11" id="KW-0444">Lipid biosynthesis</keyword>
<keyword evidence="9 11" id="KW-0275">Fatty acid biosynthesis</keyword>
<keyword evidence="6 11" id="KW-0808">Transferase</keyword>
<dbReference type="RefSeq" id="WP_021930900.1">
    <property type="nucleotide sequence ID" value="NZ_AP023322.1"/>
</dbReference>
<comment type="similarity">
    <text evidence="2 11 13">Belongs to the thiolase-like superfamily. Beta-ketoacyl-ACP synthases family.</text>
</comment>
<keyword evidence="16" id="KW-1185">Reference proteome</keyword>
<sequence length="420" mass="44789">MELKRVVVTGLGAITPLGHNVADTWAAVVDGVSGAGPITRFDASLFKTQFACEVKDFDPSLYFDRKEARKYDRYAQYAVIAAKEGVEDSGLDLEKVNKNRVGVIFAAGIGGIRTFEEEVGGFYLNEDKGPRFNPFFIPKMIADIAAGHISMMYGFHGPNYATVSACASSTNALIDAFNNIRLGKADVIVTGGAEAAITVAGIGGFNAMHAISTRNDDPKRASRPFSASRDGFVMGEGGVCLVLEELEHALARGAKIYAEVAGGGMSADAYHLTATHPEGLGATLVMENALADAEMKPEEVDYINVHGTSTPVGDISEVKAIKKVFGQHAYDLNISSTKSMTGHLLGAAGAIEAMICVKSVENDIVPPTINFTEGDEDPEIDYKLNFTFNKAQKRTVNVALSNTFGFGGHNASIIVKKFVK</sequence>
<dbReference type="UniPathway" id="UPA00094"/>
<evidence type="ECO:0000313" key="15">
    <source>
        <dbReference type="EMBL" id="BCI64060.1"/>
    </source>
</evidence>
<dbReference type="Pfam" id="PF02801">
    <property type="entry name" value="Ketoacyl-synt_C"/>
    <property type="match status" value="1"/>
</dbReference>
<dbReference type="KEGG" id="copr:Cop2CBH44_24130"/>
<dbReference type="AlphaFoldDB" id="A0A7G1HWT9"/>
<dbReference type="CDD" id="cd00834">
    <property type="entry name" value="KAS_I_II"/>
    <property type="match status" value="1"/>
</dbReference>
<dbReference type="NCBIfam" id="TIGR03150">
    <property type="entry name" value="fabF"/>
    <property type="match status" value="1"/>
</dbReference>
<evidence type="ECO:0000256" key="10">
    <source>
        <dbReference type="ARBA" id="ARBA00023315"/>
    </source>
</evidence>
<dbReference type="InterPro" id="IPR017568">
    <property type="entry name" value="3-oxoacyl-ACP_synth-2"/>
</dbReference>
<evidence type="ECO:0000259" key="14">
    <source>
        <dbReference type="PROSITE" id="PS52004"/>
    </source>
</evidence>
<dbReference type="GO" id="GO:0005829">
    <property type="term" value="C:cytosol"/>
    <property type="evidence" value="ECO:0007669"/>
    <property type="project" value="TreeGrafter"/>
</dbReference>
<dbReference type="InterPro" id="IPR000794">
    <property type="entry name" value="Beta-ketoacyl_synthase"/>
</dbReference>
<dbReference type="GO" id="GO:0006633">
    <property type="term" value="P:fatty acid biosynthetic process"/>
    <property type="evidence" value="ECO:0007669"/>
    <property type="project" value="UniProtKB-UniRule"/>
</dbReference>
<dbReference type="InterPro" id="IPR014030">
    <property type="entry name" value="Ketoacyl_synth_N"/>
</dbReference>
<evidence type="ECO:0000256" key="6">
    <source>
        <dbReference type="ARBA" id="ARBA00022679"/>
    </source>
</evidence>
<evidence type="ECO:0000313" key="16">
    <source>
        <dbReference type="Proteomes" id="UP000594042"/>
    </source>
</evidence>
<dbReference type="FunFam" id="3.40.47.10:FF:000018">
    <property type="entry name" value="3-oxoacyl-[acyl-carrier-protein] synthase 2"/>
    <property type="match status" value="1"/>
</dbReference>
<dbReference type="SMART" id="SM00825">
    <property type="entry name" value="PKS_KS"/>
    <property type="match status" value="1"/>
</dbReference>
<keyword evidence="8" id="KW-0443">Lipid metabolism</keyword>
<dbReference type="PROSITE" id="PS52004">
    <property type="entry name" value="KS3_2"/>
    <property type="match status" value="1"/>
</dbReference>
<dbReference type="InterPro" id="IPR020841">
    <property type="entry name" value="PKS_Beta-ketoAc_synthase_dom"/>
</dbReference>
<dbReference type="Gene3D" id="3.40.47.10">
    <property type="match status" value="1"/>
</dbReference>
<dbReference type="PANTHER" id="PTHR11712">
    <property type="entry name" value="POLYKETIDE SYNTHASE-RELATED"/>
    <property type="match status" value="1"/>
</dbReference>
<gene>
    <name evidence="15" type="ORF">Cop2CBH44_24130</name>
</gene>
<evidence type="ECO:0000256" key="13">
    <source>
        <dbReference type="RuleBase" id="RU003694"/>
    </source>
</evidence>
<dbReference type="PANTHER" id="PTHR11712:SF336">
    <property type="entry name" value="3-OXOACYL-[ACYL-CARRIER-PROTEIN] SYNTHASE, MITOCHONDRIAL"/>
    <property type="match status" value="1"/>
</dbReference>
<protein>
    <recommendedName>
        <fullName evidence="4 11">3-oxoacyl-[acyl-carrier-protein] synthase 2</fullName>
        <ecNumber evidence="3 11">2.3.1.179</ecNumber>
    </recommendedName>
</protein>
<accession>A0A7G1HWT9</accession>
<comment type="pathway">
    <text evidence="1 11">Lipid metabolism; fatty acid biosynthesis.</text>
</comment>
<dbReference type="NCBIfam" id="NF005589">
    <property type="entry name" value="PRK07314.1"/>
    <property type="match status" value="1"/>
</dbReference>
<organism evidence="15 16">
    <name type="scientific">Coprobacter secundus subsp. similis</name>
    <dbReference type="NCBI Taxonomy" id="2751153"/>
    <lineage>
        <taxon>Bacteria</taxon>
        <taxon>Pseudomonadati</taxon>
        <taxon>Bacteroidota</taxon>
        <taxon>Bacteroidia</taxon>
        <taxon>Bacteroidales</taxon>
        <taxon>Barnesiellaceae</taxon>
        <taxon>Coprobacter</taxon>
    </lineage>
</organism>
<keyword evidence="10 11" id="KW-0012">Acyltransferase</keyword>
<comment type="function">
    <text evidence="11">Involved in the type II fatty acid elongation cycle. Catalyzes the elongation of a wide range of acyl-ACP by the addition of two carbons from malonyl-ACP to an acyl acceptor. Can efficiently catalyze the conversion of palmitoleoyl-ACP (cis-hexadec-9-enoyl-ACP) to cis-vaccenoyl-ACP (cis-octadec-11-enoyl-ACP), an essential step in the thermal regulation of fatty acid composition.</text>
</comment>
<dbReference type="EC" id="2.3.1.179" evidence="3 11"/>
<dbReference type="GO" id="GO:0004315">
    <property type="term" value="F:3-oxoacyl-[acyl-carrier-protein] synthase activity"/>
    <property type="evidence" value="ECO:0007669"/>
    <property type="project" value="UniProtKB-UniRule"/>
</dbReference>
<evidence type="ECO:0000256" key="11">
    <source>
        <dbReference type="PIRNR" id="PIRNR000447"/>
    </source>
</evidence>